<comment type="caution">
    <text evidence="2">The sequence shown here is derived from an EMBL/GenBank/DDBJ whole genome shotgun (WGS) entry which is preliminary data.</text>
</comment>
<gene>
    <name evidence="2" type="ORF">CVT25_015885</name>
</gene>
<dbReference type="InParanoid" id="A0A409XIK8"/>
<dbReference type="AlphaFoldDB" id="A0A409XIK8"/>
<evidence type="ECO:0000313" key="3">
    <source>
        <dbReference type="Proteomes" id="UP000283269"/>
    </source>
</evidence>
<keyword evidence="3" id="KW-1185">Reference proteome</keyword>
<proteinExistence type="predicted"/>
<accession>A0A409XIK8</accession>
<protein>
    <submittedName>
        <fullName evidence="2">Uncharacterized protein</fullName>
    </submittedName>
</protein>
<dbReference type="EMBL" id="NHYD01001616">
    <property type="protein sequence ID" value="PPQ90571.1"/>
    <property type="molecule type" value="Genomic_DNA"/>
</dbReference>
<feature type="region of interest" description="Disordered" evidence="1">
    <location>
        <begin position="1"/>
        <end position="41"/>
    </location>
</feature>
<sequence>MAQDKRSKPTKKPAKKQATAAKQAFKKKHLSATKSRNEDMREKLDRDALALHSELRALVDPRPHMQLLNHPTPAMDVSESLTDLTTVLRNL</sequence>
<organism evidence="2 3">
    <name type="scientific">Psilocybe cyanescens</name>
    <dbReference type="NCBI Taxonomy" id="93625"/>
    <lineage>
        <taxon>Eukaryota</taxon>
        <taxon>Fungi</taxon>
        <taxon>Dikarya</taxon>
        <taxon>Basidiomycota</taxon>
        <taxon>Agaricomycotina</taxon>
        <taxon>Agaricomycetes</taxon>
        <taxon>Agaricomycetidae</taxon>
        <taxon>Agaricales</taxon>
        <taxon>Agaricineae</taxon>
        <taxon>Strophariaceae</taxon>
        <taxon>Psilocybe</taxon>
    </lineage>
</organism>
<dbReference type="OrthoDB" id="3015726at2759"/>
<evidence type="ECO:0000256" key="1">
    <source>
        <dbReference type="SAM" id="MobiDB-lite"/>
    </source>
</evidence>
<name>A0A409XIK8_PSICY</name>
<dbReference type="Proteomes" id="UP000283269">
    <property type="component" value="Unassembled WGS sequence"/>
</dbReference>
<reference evidence="2 3" key="1">
    <citation type="journal article" date="2018" name="Evol. Lett.">
        <title>Horizontal gene cluster transfer increased hallucinogenic mushroom diversity.</title>
        <authorList>
            <person name="Reynolds H.T."/>
            <person name="Vijayakumar V."/>
            <person name="Gluck-Thaler E."/>
            <person name="Korotkin H.B."/>
            <person name="Matheny P.B."/>
            <person name="Slot J.C."/>
        </authorList>
    </citation>
    <scope>NUCLEOTIDE SEQUENCE [LARGE SCALE GENOMIC DNA]</scope>
    <source>
        <strain evidence="2 3">2631</strain>
    </source>
</reference>
<evidence type="ECO:0000313" key="2">
    <source>
        <dbReference type="EMBL" id="PPQ90571.1"/>
    </source>
</evidence>